<keyword evidence="3" id="KW-0964">Secreted</keyword>
<proteinExistence type="inferred from homology"/>
<accession>A0A8S1H2W7</accession>
<evidence type="ECO:0000256" key="5">
    <source>
        <dbReference type="ARBA" id="ARBA00023054"/>
    </source>
</evidence>
<comment type="subcellular location">
    <subcellularLocation>
        <location evidence="1">Secreted</location>
    </subcellularLocation>
</comment>
<evidence type="ECO:0000256" key="1">
    <source>
        <dbReference type="ARBA" id="ARBA00004613"/>
    </source>
</evidence>
<evidence type="ECO:0000256" key="4">
    <source>
        <dbReference type="ARBA" id="ARBA00022729"/>
    </source>
</evidence>
<name>A0A8S1H2W7_9PELO</name>
<gene>
    <name evidence="7" type="ORF">CAUJ_LOCUS3659</name>
</gene>
<protein>
    <submittedName>
        <fullName evidence="7">Uncharacterized protein</fullName>
    </submittedName>
</protein>
<evidence type="ECO:0000313" key="7">
    <source>
        <dbReference type="EMBL" id="CAD6187740.1"/>
    </source>
</evidence>
<dbReference type="Proteomes" id="UP000835052">
    <property type="component" value="Unassembled WGS sequence"/>
</dbReference>
<reference evidence="7" key="1">
    <citation type="submission" date="2020-10" db="EMBL/GenBank/DDBJ databases">
        <authorList>
            <person name="Kikuchi T."/>
        </authorList>
    </citation>
    <scope>NUCLEOTIDE SEQUENCE</scope>
    <source>
        <strain evidence="7">NKZ352</strain>
    </source>
</reference>
<evidence type="ECO:0000256" key="2">
    <source>
        <dbReference type="ARBA" id="ARBA00006648"/>
    </source>
</evidence>
<sequence length="245" mass="27376">MVRPRHGVSAFGIAKPSQPGMKSVIVGALLVACVMARPGPDNLDFKVTVDYVNHVLEATKNFQQYWPPYVQSAIAGLTEEQKQQMADLANAFHANELPRVSSYEEFNKLVVERYPALGQMFQQILTAYNADVARLGPRSQAFSKELEKKSFEMMNPDRVIWACNMFNGAKPTIKEAESIINDPSEVSKLDEVFPGTVKFAKSKEFQAYVNAMNAMPDDLDCDKDREQIVAALRLMDKQGILPKAN</sequence>
<evidence type="ECO:0000313" key="8">
    <source>
        <dbReference type="Proteomes" id="UP000835052"/>
    </source>
</evidence>
<dbReference type="PANTHER" id="PTHR31418:SF6">
    <property type="entry name" value="FATTY ACID_RETINOL BINDING PROTEIN"/>
    <property type="match status" value="1"/>
</dbReference>
<organism evidence="7 8">
    <name type="scientific">Caenorhabditis auriculariae</name>
    <dbReference type="NCBI Taxonomy" id="2777116"/>
    <lineage>
        <taxon>Eukaryota</taxon>
        <taxon>Metazoa</taxon>
        <taxon>Ecdysozoa</taxon>
        <taxon>Nematoda</taxon>
        <taxon>Chromadorea</taxon>
        <taxon>Rhabditida</taxon>
        <taxon>Rhabditina</taxon>
        <taxon>Rhabditomorpha</taxon>
        <taxon>Rhabditoidea</taxon>
        <taxon>Rhabditidae</taxon>
        <taxon>Peloderinae</taxon>
        <taxon>Caenorhabditis</taxon>
    </lineage>
</organism>
<comment type="similarity">
    <text evidence="2">Belongs to the fatty-acid and retinol-binding protein (FARBP) family.</text>
</comment>
<keyword evidence="5" id="KW-0175">Coiled coil</keyword>
<comment type="caution">
    <text evidence="7">The sequence shown here is derived from an EMBL/GenBank/DDBJ whole genome shotgun (WGS) entry which is preliminary data.</text>
</comment>
<dbReference type="GO" id="GO:0008289">
    <property type="term" value="F:lipid binding"/>
    <property type="evidence" value="ECO:0007669"/>
    <property type="project" value="UniProtKB-KW"/>
</dbReference>
<dbReference type="EMBL" id="CAJGYM010000007">
    <property type="protein sequence ID" value="CAD6187740.1"/>
    <property type="molecule type" value="Genomic_DNA"/>
</dbReference>
<dbReference type="PROSITE" id="PS51257">
    <property type="entry name" value="PROKAR_LIPOPROTEIN"/>
    <property type="match status" value="1"/>
</dbReference>
<keyword evidence="8" id="KW-1185">Reference proteome</keyword>
<dbReference type="PANTHER" id="PTHR31418">
    <property type="entry name" value="FATTY-ACID AND RETINOL-BINDING PROTEIN 1"/>
    <property type="match status" value="1"/>
</dbReference>
<dbReference type="OrthoDB" id="5786599at2759"/>
<dbReference type="Gene3D" id="1.20.120.1100">
    <property type="match status" value="1"/>
</dbReference>
<keyword evidence="6" id="KW-0446">Lipid-binding</keyword>
<keyword evidence="4" id="KW-0732">Signal</keyword>
<dbReference type="Pfam" id="PF05823">
    <property type="entry name" value="Gp-FAR-1"/>
    <property type="match status" value="1"/>
</dbReference>
<dbReference type="AlphaFoldDB" id="A0A8S1H2W7"/>
<evidence type="ECO:0000256" key="3">
    <source>
        <dbReference type="ARBA" id="ARBA00022525"/>
    </source>
</evidence>
<evidence type="ECO:0000256" key="6">
    <source>
        <dbReference type="ARBA" id="ARBA00023121"/>
    </source>
</evidence>
<dbReference type="InterPro" id="IPR008632">
    <property type="entry name" value="Gp-FAR-1"/>
</dbReference>
<dbReference type="GO" id="GO:0005576">
    <property type="term" value="C:extracellular region"/>
    <property type="evidence" value="ECO:0007669"/>
    <property type="project" value="UniProtKB-SubCell"/>
</dbReference>